<dbReference type="InterPro" id="IPR006094">
    <property type="entry name" value="Oxid_FAD_bind_N"/>
</dbReference>
<dbReference type="PANTHER" id="PTHR43762">
    <property type="entry name" value="L-GULONOLACTONE OXIDASE"/>
    <property type="match status" value="1"/>
</dbReference>
<comment type="pathway">
    <text evidence="1">Cofactor biosynthesis; D-erythroascorbate biosynthesis; dehydro-D-arabinono-1,4-lactone from D-arabinose: step 2/2.</text>
</comment>
<evidence type="ECO:0000256" key="2">
    <source>
        <dbReference type="ARBA" id="ARBA00013136"/>
    </source>
</evidence>
<dbReference type="InterPro" id="IPR007173">
    <property type="entry name" value="ALO_C"/>
</dbReference>
<dbReference type="InterPro" id="IPR010031">
    <property type="entry name" value="FAD_lactone_oxidase-like"/>
</dbReference>
<dbReference type="GO" id="GO:0016020">
    <property type="term" value="C:membrane"/>
    <property type="evidence" value="ECO:0007669"/>
    <property type="project" value="InterPro"/>
</dbReference>
<reference evidence="6" key="2">
    <citation type="journal article" date="2020" name="Nat. Commun.">
        <title>Large-scale genome sequencing of mycorrhizal fungi provides insights into the early evolution of symbiotic traits.</title>
        <authorList>
            <person name="Miyauchi S."/>
            <person name="Kiss E."/>
            <person name="Kuo A."/>
            <person name="Drula E."/>
            <person name="Kohler A."/>
            <person name="Sanchez-Garcia M."/>
            <person name="Morin E."/>
            <person name="Andreopoulos B."/>
            <person name="Barry K.W."/>
            <person name="Bonito G."/>
            <person name="Buee M."/>
            <person name="Carver A."/>
            <person name="Chen C."/>
            <person name="Cichocki N."/>
            <person name="Clum A."/>
            <person name="Culley D."/>
            <person name="Crous P.W."/>
            <person name="Fauchery L."/>
            <person name="Girlanda M."/>
            <person name="Hayes R.D."/>
            <person name="Keri Z."/>
            <person name="LaButti K."/>
            <person name="Lipzen A."/>
            <person name="Lombard V."/>
            <person name="Magnuson J."/>
            <person name="Maillard F."/>
            <person name="Murat C."/>
            <person name="Nolan M."/>
            <person name="Ohm R.A."/>
            <person name="Pangilinan J."/>
            <person name="Pereira M.F."/>
            <person name="Perotto S."/>
            <person name="Peter M."/>
            <person name="Pfister S."/>
            <person name="Riley R."/>
            <person name="Sitrit Y."/>
            <person name="Stielow J.B."/>
            <person name="Szollosi G."/>
            <person name="Zifcakova L."/>
            <person name="Stursova M."/>
            <person name="Spatafora J.W."/>
            <person name="Tedersoo L."/>
            <person name="Vaario L.M."/>
            <person name="Yamada A."/>
            <person name="Yan M."/>
            <person name="Wang P."/>
            <person name="Xu J."/>
            <person name="Bruns T."/>
            <person name="Baldrian P."/>
            <person name="Vilgalys R."/>
            <person name="Dunand C."/>
            <person name="Henrissat B."/>
            <person name="Grigoriev I.V."/>
            <person name="Hibbett D."/>
            <person name="Nagy L.G."/>
            <person name="Martin F.M."/>
        </authorList>
    </citation>
    <scope>NUCLEOTIDE SEQUENCE</scope>
    <source>
        <strain evidence="6">Prilba</strain>
    </source>
</reference>
<feature type="domain" description="FAD-binding PCMH-type" evidence="5">
    <location>
        <begin position="43"/>
        <end position="213"/>
    </location>
</feature>
<dbReference type="Pfam" id="PF01565">
    <property type="entry name" value="FAD_binding_4"/>
    <property type="match status" value="1"/>
</dbReference>
<evidence type="ECO:0000256" key="3">
    <source>
        <dbReference type="ARBA" id="ARBA00023002"/>
    </source>
</evidence>
<dbReference type="PIRSF" id="PIRSF000136">
    <property type="entry name" value="LGO_GLO"/>
    <property type="match status" value="1"/>
</dbReference>
<dbReference type="PROSITE" id="PS51387">
    <property type="entry name" value="FAD_PCMH"/>
    <property type="match status" value="1"/>
</dbReference>
<dbReference type="SUPFAM" id="SSF56176">
    <property type="entry name" value="FAD-binding/transporter-associated domain-like"/>
    <property type="match status" value="1"/>
</dbReference>
<keyword evidence="7" id="KW-1185">Reference proteome</keyword>
<dbReference type="Proteomes" id="UP000759537">
    <property type="component" value="Unassembled WGS sequence"/>
</dbReference>
<dbReference type="Gene3D" id="3.30.43.10">
    <property type="entry name" value="Uridine Diphospho-n-acetylenolpyruvylglucosamine Reductase, domain 2"/>
    <property type="match status" value="1"/>
</dbReference>
<dbReference type="InterPro" id="IPR036318">
    <property type="entry name" value="FAD-bd_PCMH-like_sf"/>
</dbReference>
<keyword evidence="3" id="KW-0560">Oxidoreductase</keyword>
<proteinExistence type="predicted"/>
<dbReference type="Gene3D" id="3.30.70.2520">
    <property type="match status" value="1"/>
</dbReference>
<dbReference type="PANTHER" id="PTHR43762:SF1">
    <property type="entry name" value="D-ARABINONO-1,4-LACTONE OXIDASE"/>
    <property type="match status" value="1"/>
</dbReference>
<dbReference type="Gene3D" id="3.30.465.10">
    <property type="match status" value="1"/>
</dbReference>
<gene>
    <name evidence="6" type="ORF">DFH94DRAFT_9164</name>
</gene>
<evidence type="ECO:0000256" key="1">
    <source>
        <dbReference type="ARBA" id="ARBA00005083"/>
    </source>
</evidence>
<accession>A0A9P5N580</accession>
<dbReference type="GO" id="GO:0071949">
    <property type="term" value="F:FAD binding"/>
    <property type="evidence" value="ECO:0007669"/>
    <property type="project" value="InterPro"/>
</dbReference>
<dbReference type="GO" id="GO:0005739">
    <property type="term" value="C:mitochondrion"/>
    <property type="evidence" value="ECO:0007669"/>
    <property type="project" value="TreeGrafter"/>
</dbReference>
<dbReference type="Gene3D" id="1.10.45.10">
    <property type="entry name" value="Vanillyl-alcohol Oxidase, Chain A, domain 4"/>
    <property type="match status" value="1"/>
</dbReference>
<dbReference type="OrthoDB" id="610608at2759"/>
<dbReference type="InterPro" id="IPR016171">
    <property type="entry name" value="Vanillyl_alc_oxidase_C-sub2"/>
</dbReference>
<evidence type="ECO:0000259" key="5">
    <source>
        <dbReference type="PROSITE" id="PS51387"/>
    </source>
</evidence>
<protein>
    <recommendedName>
        <fullName evidence="2">D-arabinono-1,4-lactone oxidase</fullName>
        <ecNumber evidence="2">1.1.3.37</ecNumber>
    </recommendedName>
    <alternativeName>
        <fullName evidence="4">L-galactono-gamma-lactone oxidase</fullName>
    </alternativeName>
</protein>
<dbReference type="InterPro" id="IPR016166">
    <property type="entry name" value="FAD-bd_PCMH"/>
</dbReference>
<dbReference type="Pfam" id="PF04030">
    <property type="entry name" value="ALO"/>
    <property type="match status" value="1"/>
</dbReference>
<dbReference type="AlphaFoldDB" id="A0A9P5N580"/>
<organism evidence="6 7">
    <name type="scientific">Russula ochroleuca</name>
    <dbReference type="NCBI Taxonomy" id="152965"/>
    <lineage>
        <taxon>Eukaryota</taxon>
        <taxon>Fungi</taxon>
        <taxon>Dikarya</taxon>
        <taxon>Basidiomycota</taxon>
        <taxon>Agaricomycotina</taxon>
        <taxon>Agaricomycetes</taxon>
        <taxon>Russulales</taxon>
        <taxon>Russulaceae</taxon>
        <taxon>Russula</taxon>
    </lineage>
</organism>
<dbReference type="EC" id="1.1.3.37" evidence="2"/>
<dbReference type="InterPro" id="IPR016169">
    <property type="entry name" value="FAD-bd_PCMH_sub2"/>
</dbReference>
<evidence type="ECO:0000256" key="4">
    <source>
        <dbReference type="ARBA" id="ARBA00033418"/>
    </source>
</evidence>
<dbReference type="InterPro" id="IPR016167">
    <property type="entry name" value="FAD-bd_PCMH_sub1"/>
</dbReference>
<name>A0A9P5N580_9AGAM</name>
<dbReference type="EMBL" id="WHVB01000001">
    <property type="protein sequence ID" value="KAF8486948.1"/>
    <property type="molecule type" value="Genomic_DNA"/>
</dbReference>
<comment type="caution">
    <text evidence="6">The sequence shown here is derived from an EMBL/GenBank/DDBJ whole genome shotgun (WGS) entry which is preliminary data.</text>
</comment>
<evidence type="ECO:0000313" key="7">
    <source>
        <dbReference type="Proteomes" id="UP000759537"/>
    </source>
</evidence>
<sequence length="485" mass="55335">MPVPIPPPPLSHISLHGLYQLLQPITVDRSSSAAVFQNRGRTFLCTPTSVFRPETEYQIELILELALRERQTIRAVGVGHSPSDLACTSGYMVQMDRLDKIIEVNFEKRFVHAQGGVTLQHLHAVLKAHGLAMINLGSISEQTLAGMMTTATHGTGINHKVLSSHVQAVRLLQANGTKVTCSRDHQPDLFYATLCSLGSTGIILDIRMEVRPAFRLREVQETHKSNDVIDKLDAVAASAEFVRLWWWPQADDIRVSAMNETQDHKRPHKSWFWHSLVGHHVIECLLFFGIFIPALNIWIGRSSSWLVRDKTLSIDDSLNVFNIDCKILHYTTEWAVPYSQAQSCLRALRTWFESEFTDPNGLRPHCLLEVRFSEADDIWLSPSYGEKTCWIGIVQYKPYNFNVPYRILFERFERTMMRYGGRPHWAKAHGLRPDTLSVLYPKFKSFRDLLNLVDPEGVFQNEYVSRHIFGATGARFGARIFKARP</sequence>
<reference evidence="6" key="1">
    <citation type="submission" date="2019-10" db="EMBL/GenBank/DDBJ databases">
        <authorList>
            <consortium name="DOE Joint Genome Institute"/>
            <person name="Kuo A."/>
            <person name="Miyauchi S."/>
            <person name="Kiss E."/>
            <person name="Drula E."/>
            <person name="Kohler A."/>
            <person name="Sanchez-Garcia M."/>
            <person name="Andreopoulos B."/>
            <person name="Barry K.W."/>
            <person name="Bonito G."/>
            <person name="Buee M."/>
            <person name="Carver A."/>
            <person name="Chen C."/>
            <person name="Cichocki N."/>
            <person name="Clum A."/>
            <person name="Culley D."/>
            <person name="Crous P.W."/>
            <person name="Fauchery L."/>
            <person name="Girlanda M."/>
            <person name="Hayes R."/>
            <person name="Keri Z."/>
            <person name="LaButti K."/>
            <person name="Lipzen A."/>
            <person name="Lombard V."/>
            <person name="Magnuson J."/>
            <person name="Maillard F."/>
            <person name="Morin E."/>
            <person name="Murat C."/>
            <person name="Nolan M."/>
            <person name="Ohm R."/>
            <person name="Pangilinan J."/>
            <person name="Pereira M."/>
            <person name="Perotto S."/>
            <person name="Peter M."/>
            <person name="Riley R."/>
            <person name="Sitrit Y."/>
            <person name="Stielow B."/>
            <person name="Szollosi G."/>
            <person name="Zifcakova L."/>
            <person name="Stursova M."/>
            <person name="Spatafora J.W."/>
            <person name="Tedersoo L."/>
            <person name="Vaario L.-M."/>
            <person name="Yamada A."/>
            <person name="Yan M."/>
            <person name="Wang P."/>
            <person name="Xu J."/>
            <person name="Bruns T."/>
            <person name="Baldrian P."/>
            <person name="Vilgalys R."/>
            <person name="Henrissat B."/>
            <person name="Grigoriev I.V."/>
            <person name="Hibbett D."/>
            <person name="Nagy L.G."/>
            <person name="Martin F.M."/>
        </authorList>
    </citation>
    <scope>NUCLEOTIDE SEQUENCE</scope>
    <source>
        <strain evidence="6">Prilba</strain>
    </source>
</reference>
<dbReference type="GO" id="GO:0003885">
    <property type="term" value="F:D-arabinono-1,4-lactone oxidase activity"/>
    <property type="evidence" value="ECO:0007669"/>
    <property type="project" value="UniProtKB-EC"/>
</dbReference>
<evidence type="ECO:0000313" key="6">
    <source>
        <dbReference type="EMBL" id="KAF8486948.1"/>
    </source>
</evidence>